<sequence length="236" mass="27063">MAKHLIKYYPILSDKSAASEAEWSIRETSSDDTEESTSSTLILERNQARHYKTLQEMYKTKARPNKKDVSQLLDLEFQTKWAFIDSDAIKESWMNRILDQGNFHFIPDLKTRFYEKAGFYGVFKKVMKAPQQDKVQHSLALIKALPDMFPPPKKLGHTSEAMFHSAEDPNTFLQVRPLFSPVVIVCETNCLLAIGTMPVVTYPKEDICASVMYLMACYYAFHLTYPKCIATLLSVL</sequence>
<dbReference type="AlphaFoldDB" id="A0A8T0B2A6"/>
<accession>A0A8T0B2A6</accession>
<gene>
    <name evidence="1" type="ORF">HF521_003874</name>
</gene>
<reference evidence="1" key="1">
    <citation type="submission" date="2020-08" db="EMBL/GenBank/DDBJ databases">
        <title>Chromosome-level assembly of Southern catfish (Silurus meridionalis) provides insights into visual adaptation to the nocturnal and benthic lifestyles.</title>
        <authorList>
            <person name="Zhang Y."/>
            <person name="Wang D."/>
            <person name="Peng Z."/>
        </authorList>
    </citation>
    <scope>NUCLEOTIDE SEQUENCE</scope>
    <source>
        <strain evidence="1">SWU-2019-XX</strain>
        <tissue evidence="1">Muscle</tissue>
    </source>
</reference>
<name>A0A8T0B2A6_SILME</name>
<keyword evidence="2" id="KW-1185">Reference proteome</keyword>
<dbReference type="EMBL" id="JABFDY010000013">
    <property type="protein sequence ID" value="KAF7699132.1"/>
    <property type="molecule type" value="Genomic_DNA"/>
</dbReference>
<evidence type="ECO:0000313" key="2">
    <source>
        <dbReference type="Proteomes" id="UP000606274"/>
    </source>
</evidence>
<dbReference type="Proteomes" id="UP000606274">
    <property type="component" value="Unassembled WGS sequence"/>
</dbReference>
<comment type="caution">
    <text evidence="1">The sequence shown here is derived from an EMBL/GenBank/DDBJ whole genome shotgun (WGS) entry which is preliminary data.</text>
</comment>
<proteinExistence type="predicted"/>
<organism evidence="1 2">
    <name type="scientific">Silurus meridionalis</name>
    <name type="common">Southern catfish</name>
    <name type="synonym">Silurus soldatovi meridionalis</name>
    <dbReference type="NCBI Taxonomy" id="175797"/>
    <lineage>
        <taxon>Eukaryota</taxon>
        <taxon>Metazoa</taxon>
        <taxon>Chordata</taxon>
        <taxon>Craniata</taxon>
        <taxon>Vertebrata</taxon>
        <taxon>Euteleostomi</taxon>
        <taxon>Actinopterygii</taxon>
        <taxon>Neopterygii</taxon>
        <taxon>Teleostei</taxon>
        <taxon>Ostariophysi</taxon>
        <taxon>Siluriformes</taxon>
        <taxon>Siluridae</taxon>
        <taxon>Silurus</taxon>
    </lineage>
</organism>
<protein>
    <submittedName>
        <fullName evidence="1">Uncharacterized protein</fullName>
    </submittedName>
</protein>
<evidence type="ECO:0000313" key="1">
    <source>
        <dbReference type="EMBL" id="KAF7699132.1"/>
    </source>
</evidence>